<dbReference type="NCBIfam" id="TIGR03509">
    <property type="entry name" value="OMP_MtrB_PioB"/>
    <property type="match status" value="1"/>
</dbReference>
<name>A0AAP6JH61_9GAMM</name>
<dbReference type="Proteomes" id="UP001302316">
    <property type="component" value="Unassembled WGS sequence"/>
</dbReference>
<dbReference type="AlphaFoldDB" id="A0AAP6JH61"/>
<gene>
    <name evidence="2" type="ORF">VCB98_02505</name>
</gene>
<feature type="chain" id="PRO_5042993810" evidence="1">
    <location>
        <begin position="25"/>
        <end position="745"/>
    </location>
</feature>
<proteinExistence type="predicted"/>
<dbReference type="RefSeq" id="WP_346050148.1">
    <property type="nucleotide sequence ID" value="NZ_JAYGII010000003.1"/>
</dbReference>
<dbReference type="EMBL" id="JAYGII010000003">
    <property type="protein sequence ID" value="MEA5444684.1"/>
    <property type="molecule type" value="Genomic_DNA"/>
</dbReference>
<keyword evidence="3" id="KW-1185">Reference proteome</keyword>
<evidence type="ECO:0000313" key="3">
    <source>
        <dbReference type="Proteomes" id="UP001302316"/>
    </source>
</evidence>
<comment type="caution">
    <text evidence="2">The sequence shown here is derived from an EMBL/GenBank/DDBJ whole genome shotgun (WGS) entry which is preliminary data.</text>
</comment>
<reference evidence="2 3" key="1">
    <citation type="submission" date="2023-12" db="EMBL/GenBank/DDBJ databases">
        <title>Whole-genome sequencing of halo(alkali)philic microorganisms from hypersaline lakes.</title>
        <authorList>
            <person name="Sorokin D.Y."/>
            <person name="Merkel A.Y."/>
            <person name="Messina E."/>
            <person name="Yakimov M."/>
        </authorList>
    </citation>
    <scope>NUCLEOTIDE SEQUENCE [LARGE SCALE GENOMIC DNA]</scope>
    <source>
        <strain evidence="2 3">AB-CW1</strain>
    </source>
</reference>
<organism evidence="2 3">
    <name type="scientific">Natronospira elongata</name>
    <dbReference type="NCBI Taxonomy" id="3110268"/>
    <lineage>
        <taxon>Bacteria</taxon>
        <taxon>Pseudomonadati</taxon>
        <taxon>Pseudomonadota</taxon>
        <taxon>Gammaproteobacteria</taxon>
        <taxon>Natronospirales</taxon>
        <taxon>Natronospiraceae</taxon>
        <taxon>Natronospira</taxon>
    </lineage>
</organism>
<sequence length="745" mass="84561">MSRRRFAAKGLVPFCLLAAGVAMAETGEQTEEAETGQWHELHLDLGLGVQTGQVDGMGRSDNLSGEGLRGIGGFRMDWRTLTDAKEPASLFLAAEQPGPGITRLDLDYNRQGEHRTRFNFRELPRRLGDGRTPFLGAGGYQLGLPEDWVGAPGTGGMERLTESLRPTAYEQLRRSMQLAHERRLSRHWQLHGEVREHRRTGTRPVAAVIGSTGGNSRAALVPAPVDYTTREAELGLRYQRDAFHLEASYFLSLFDGGNNMLRFDNPFAGVGGWAPGVSYPDGQGHLGLMPDNESHQWRVGLGYVFSPTLRLSSDLQIGRSEQDEDFLGYTINPNLDVDEALPRDSLEGRIDLLRVATRLNWRPMNRLRVDIRHRYEDRDNRTPVDVFNYIGGDAVNQNSGEAHSRARLNLPVSFTEQHLETRMAWRLDGGGQVHGAWRRERIDRDFSEVGRTEEDRFTLGLRQRLGDNHALSMEAQRARRSVDDYDATAVYFLTRTEVYTDGVAEAVRFDNHPLLRRYNLADRNQTRARMRWDWTLSDSVHFGSDAAWSRDNYRNSPLGLEKGSSLGLASDLVWQFSSAWSTDTFLSLDRIRARQRSRSFRGFAKEVESQDPDRDWWMDNEDRIATLGGGLEWEPDEGDFKLRFEWAESASRSEFAIASGPALDLEPIPSVRSRGRTLSLNGQHRLGDGLSLQWNWYHDRFRSNDWAWDDVEVDTINSVIGSAQDFGNESVNWYSLSLRWDLRPG</sequence>
<feature type="signal peptide" evidence="1">
    <location>
        <begin position="1"/>
        <end position="24"/>
    </location>
</feature>
<keyword evidence="1" id="KW-0732">Signal</keyword>
<dbReference type="Pfam" id="PF11854">
    <property type="entry name" value="MtrB_PioB"/>
    <property type="match status" value="1"/>
</dbReference>
<accession>A0AAP6JH61</accession>
<evidence type="ECO:0000256" key="1">
    <source>
        <dbReference type="SAM" id="SignalP"/>
    </source>
</evidence>
<dbReference type="SUPFAM" id="SSF56935">
    <property type="entry name" value="Porins"/>
    <property type="match status" value="2"/>
</dbReference>
<dbReference type="InterPro" id="IPR020016">
    <property type="entry name" value="Decahaem-assoc_OM_MtrB/PioB"/>
</dbReference>
<protein>
    <submittedName>
        <fullName evidence="2">MtrB/PioB family decaheme-associated outer membrane protein</fullName>
    </submittedName>
</protein>
<evidence type="ECO:0000313" key="2">
    <source>
        <dbReference type="EMBL" id="MEA5444684.1"/>
    </source>
</evidence>